<feature type="domain" description="Acyl-CoA oxidase/dehydrogenase middle" evidence="7">
    <location>
        <begin position="121"/>
        <end position="215"/>
    </location>
</feature>
<evidence type="ECO:0000259" key="6">
    <source>
        <dbReference type="Pfam" id="PF00441"/>
    </source>
</evidence>
<evidence type="ECO:0000256" key="4">
    <source>
        <dbReference type="ARBA" id="ARBA00022827"/>
    </source>
</evidence>
<feature type="domain" description="Acyl-CoA dehydrogenase/oxidase N-terminal" evidence="8">
    <location>
        <begin position="27"/>
        <end position="116"/>
    </location>
</feature>
<name>A0ABM7CQP6_9PSED</name>
<dbReference type="EMBL" id="CP034337">
    <property type="protein sequence ID" value="AZL73742.1"/>
    <property type="molecule type" value="Genomic_DNA"/>
</dbReference>
<dbReference type="InterPro" id="IPR009075">
    <property type="entry name" value="AcylCo_DH/oxidase_C"/>
</dbReference>
<sequence length="495" mass="52973">MNCVEESAAVSEINAWLRTLAGRMDFRQMDARRCLAPHLVLELGNKGLLGMQVPVALGGVLGLSCFEQMRVQRQLGAIDLTMAFFVGLNNGLGIRPLVRFASPELQQRYLPQLATGRMLAAFAVTEPCAGSNPLGMRTEARREGPLLRVTGHKAWCGSAAWAGVITLIARHLDEQGRDRGFVALCLDAAQPGLHQGSEALTLGLKGMIQNRLQLDAAPVAPDRVLGSASSGLAVAAETMGFGRLGIAATCVGALWRCLQLMHDYAHWRRIGGRSLAAFGHARLVLAQAHGAALALGNWVDHLACAMDAGRPVPAVVLAAVKLLASETLGEVSDAALQLLGGRGFCDNSPIGQLWRDARVTRLFEGPSETLAAFIGQSVLDLRQPSDDTWLAGQAQAHRQTLECLRAEGPANELQAQRLGVYTAWSMLAGSAQQAHARAWAEARLAQARQRLLSDVPHADVAQDLAGAIDASIGRWRNAVQAEDVVLDDWMTQVCP</sequence>
<dbReference type="Proteomes" id="UP000272622">
    <property type="component" value="Chromosome"/>
</dbReference>
<feature type="domain" description="Acyl-CoA dehydrogenase/oxidase C-terminal" evidence="6">
    <location>
        <begin position="230"/>
        <end position="378"/>
    </location>
</feature>
<dbReference type="CDD" id="cd00567">
    <property type="entry name" value="ACAD"/>
    <property type="match status" value="1"/>
</dbReference>
<dbReference type="SUPFAM" id="SSF47203">
    <property type="entry name" value="Acyl-CoA dehydrogenase C-terminal domain-like"/>
    <property type="match status" value="1"/>
</dbReference>
<keyword evidence="4 5" id="KW-0274">FAD</keyword>
<dbReference type="Gene3D" id="1.10.540.10">
    <property type="entry name" value="Acyl-CoA dehydrogenase/oxidase, N-terminal domain"/>
    <property type="match status" value="1"/>
</dbReference>
<dbReference type="Pfam" id="PF02770">
    <property type="entry name" value="Acyl-CoA_dh_M"/>
    <property type="match status" value="1"/>
</dbReference>
<gene>
    <name evidence="9" type="ORF">EI693_11875</name>
</gene>
<dbReference type="SUPFAM" id="SSF56645">
    <property type="entry name" value="Acyl-CoA dehydrogenase NM domain-like"/>
    <property type="match status" value="1"/>
</dbReference>
<proteinExistence type="inferred from homology"/>
<comment type="similarity">
    <text evidence="2 5">Belongs to the acyl-CoA dehydrogenase family.</text>
</comment>
<dbReference type="InterPro" id="IPR013786">
    <property type="entry name" value="AcylCoA_DH/ox_N"/>
</dbReference>
<dbReference type="InterPro" id="IPR006091">
    <property type="entry name" value="Acyl-CoA_Oxase/DH_mid-dom"/>
</dbReference>
<dbReference type="PANTHER" id="PTHR43884:SF12">
    <property type="entry name" value="ISOVALERYL-COA DEHYDROGENASE, MITOCHONDRIAL-RELATED"/>
    <property type="match status" value="1"/>
</dbReference>
<dbReference type="InterPro" id="IPR036250">
    <property type="entry name" value="AcylCo_DH-like_C"/>
</dbReference>
<dbReference type="Gene3D" id="2.40.110.10">
    <property type="entry name" value="Butyryl-CoA Dehydrogenase, subunit A, domain 2"/>
    <property type="match status" value="1"/>
</dbReference>
<evidence type="ECO:0000259" key="8">
    <source>
        <dbReference type="Pfam" id="PF02771"/>
    </source>
</evidence>
<comment type="cofactor">
    <cofactor evidence="1 5">
        <name>FAD</name>
        <dbReference type="ChEBI" id="CHEBI:57692"/>
    </cofactor>
</comment>
<organism evidence="9 10">
    <name type="scientific">Pseudomonas oryziphila</name>
    <dbReference type="NCBI Taxonomy" id="2894079"/>
    <lineage>
        <taxon>Bacteria</taxon>
        <taxon>Pseudomonadati</taxon>
        <taxon>Pseudomonadota</taxon>
        <taxon>Gammaproteobacteria</taxon>
        <taxon>Pseudomonadales</taxon>
        <taxon>Pseudomonadaceae</taxon>
        <taxon>Pseudomonas</taxon>
    </lineage>
</organism>
<protein>
    <submittedName>
        <fullName evidence="9">Acyl-CoA dehydrogenase family protein</fullName>
    </submittedName>
</protein>
<evidence type="ECO:0000313" key="10">
    <source>
        <dbReference type="Proteomes" id="UP000272622"/>
    </source>
</evidence>
<evidence type="ECO:0000256" key="3">
    <source>
        <dbReference type="ARBA" id="ARBA00022630"/>
    </source>
</evidence>
<dbReference type="Pfam" id="PF02771">
    <property type="entry name" value="Acyl-CoA_dh_N"/>
    <property type="match status" value="1"/>
</dbReference>
<dbReference type="RefSeq" id="WP_125463860.1">
    <property type="nucleotide sequence ID" value="NZ_CP034337.1"/>
</dbReference>
<dbReference type="InterPro" id="IPR009100">
    <property type="entry name" value="AcylCoA_DH/oxidase_NM_dom_sf"/>
</dbReference>
<dbReference type="InterPro" id="IPR046373">
    <property type="entry name" value="Acyl-CoA_Oxase/DH_mid-dom_sf"/>
</dbReference>
<dbReference type="Gene3D" id="1.20.140.10">
    <property type="entry name" value="Butyryl-CoA Dehydrogenase, subunit A, domain 3"/>
    <property type="match status" value="1"/>
</dbReference>
<dbReference type="InterPro" id="IPR037069">
    <property type="entry name" value="AcylCoA_DH/ox_N_sf"/>
</dbReference>
<dbReference type="PANTHER" id="PTHR43884">
    <property type="entry name" value="ACYL-COA DEHYDROGENASE"/>
    <property type="match status" value="1"/>
</dbReference>
<evidence type="ECO:0000256" key="2">
    <source>
        <dbReference type="ARBA" id="ARBA00009347"/>
    </source>
</evidence>
<keyword evidence="10" id="KW-1185">Reference proteome</keyword>
<reference evidence="9 10" key="1">
    <citation type="submission" date="2018-12" db="EMBL/GenBank/DDBJ databases">
        <authorList>
            <person name="Li S."/>
            <person name="Yang R."/>
            <person name="Chen G."/>
            <person name="Zou L."/>
            <person name="Zhang C."/>
            <person name="Chen Y."/>
            <person name="Liu Z."/>
            <person name="Li Y."/>
            <person name="Yan Y."/>
            <person name="Huang M."/>
            <person name="Chen T."/>
        </authorList>
    </citation>
    <scope>NUCLEOTIDE SEQUENCE [LARGE SCALE GENOMIC DNA]</scope>
    <source>
        <strain evidence="9 10">2014</strain>
    </source>
</reference>
<accession>A0ABM7CQP6</accession>
<evidence type="ECO:0000256" key="5">
    <source>
        <dbReference type="RuleBase" id="RU362125"/>
    </source>
</evidence>
<keyword evidence="5" id="KW-0560">Oxidoreductase</keyword>
<evidence type="ECO:0000313" key="9">
    <source>
        <dbReference type="EMBL" id="AZL73742.1"/>
    </source>
</evidence>
<evidence type="ECO:0000259" key="7">
    <source>
        <dbReference type="Pfam" id="PF02770"/>
    </source>
</evidence>
<keyword evidence="3 5" id="KW-0285">Flavoprotein</keyword>
<evidence type="ECO:0000256" key="1">
    <source>
        <dbReference type="ARBA" id="ARBA00001974"/>
    </source>
</evidence>
<dbReference type="Pfam" id="PF00441">
    <property type="entry name" value="Acyl-CoA_dh_1"/>
    <property type="match status" value="1"/>
</dbReference>